<sequence>MAVAQHEDTQGGDQDFLQQSHLSYIVPYATDFDIEQVLREGEDSHKALFESIEQRPWLFFGMRQRVAPMLSPWYITANIWQTDETVDIYLILRTVYKNEAALRSYLARVVLTLEAQIVNSHAGDREHAPATEVIHNGTVPETEDPLIVVDQADGSEDDDGEEQHVHAIWKLPVFLARPRLRLQGPSVTFTASAALKPAQDASAAEKDGYLASRTPSGMNLLDAFASDQALGGVKPRLSAQRVSKVAPVTQSRSQHRPIKGLQHITLKIYPALHTRVRFARPNTVPSSPTILAMLEIDFTPFFDCEALLSKIDLFLPSGVITDLNQEPGLALPLSCVAHDHITYLYRLAPQERELDPLRNPTQDLDIKIEVSALVKPGLCTPKLTMSWITPIDFTPPVNPGFGTPIANPSGLQRAHRPSQLSIDGSASLTAPAVSRPDALPALEAATARTPETAVPDFGITMTFAAPQGPVYAGEEFSWTVFVVNRTSPSATGAAPGPGQAGPIAAPPAPRKLALFAIPRRHRRNDAHRTVRPPSRSGRRGPAGSAAEQIADAVLDENVVHAMQRTSLVDAAEVVCLSSDTRVGPLAPGACHVVELRFLALKAGVVGVEAIRVVDLGSQEHVDVRELPIMVVEERGQAA</sequence>
<dbReference type="PANTHER" id="PTHR28159">
    <property type="entry name" value="TRAFFICKING PROTEIN PARTICLE COMPLEX II-SPECIFIC SUBUNIT 65"/>
    <property type="match status" value="1"/>
</dbReference>
<dbReference type="InParanoid" id="A0A507AQ85"/>
<evidence type="ECO:0000313" key="4">
    <source>
        <dbReference type="Proteomes" id="UP000319257"/>
    </source>
</evidence>
<keyword evidence="4" id="KW-1185">Reference proteome</keyword>
<evidence type="ECO:0000256" key="1">
    <source>
        <dbReference type="SAM" id="MobiDB-lite"/>
    </source>
</evidence>
<dbReference type="GO" id="GO:1990071">
    <property type="term" value="C:TRAPPII protein complex"/>
    <property type="evidence" value="ECO:0007669"/>
    <property type="project" value="InterPro"/>
</dbReference>
<accession>A0A507AQ85</accession>
<evidence type="ECO:0000313" key="3">
    <source>
        <dbReference type="EMBL" id="TPX07011.1"/>
    </source>
</evidence>
<protein>
    <recommendedName>
        <fullName evidence="2">Trafficking protein particle complex II-specific subunit 65 IgD3 domain-containing protein</fullName>
    </recommendedName>
</protein>
<name>A0A507AQ85_9PEZI</name>
<dbReference type="Pfam" id="PF12735">
    <property type="entry name" value="IgD3_Trs65"/>
    <property type="match status" value="1"/>
</dbReference>
<gene>
    <name evidence="3" type="ORF">E0L32_011079</name>
</gene>
<dbReference type="GO" id="GO:0006891">
    <property type="term" value="P:intra-Golgi vesicle-mediated transport"/>
    <property type="evidence" value="ECO:0007669"/>
    <property type="project" value="InterPro"/>
</dbReference>
<proteinExistence type="predicted"/>
<dbReference type="EMBL" id="SKBQ01000097">
    <property type="protein sequence ID" value="TPX07011.1"/>
    <property type="molecule type" value="Genomic_DNA"/>
</dbReference>
<dbReference type="RefSeq" id="XP_030988722.1">
    <property type="nucleotide sequence ID" value="XM_031133769.1"/>
</dbReference>
<dbReference type="GO" id="GO:0005802">
    <property type="term" value="C:trans-Golgi network"/>
    <property type="evidence" value="ECO:0007669"/>
    <property type="project" value="TreeGrafter"/>
</dbReference>
<dbReference type="AlphaFoldDB" id="A0A507AQ85"/>
<dbReference type="InterPro" id="IPR055420">
    <property type="entry name" value="IgD3_Trs65"/>
</dbReference>
<evidence type="ECO:0000259" key="2">
    <source>
        <dbReference type="Pfam" id="PF12735"/>
    </source>
</evidence>
<dbReference type="PANTHER" id="PTHR28159:SF1">
    <property type="entry name" value="TRAFFICKING PROTEIN PARTICLE COMPLEX II-SPECIFIC SUBUNIT 65"/>
    <property type="match status" value="1"/>
</dbReference>
<reference evidence="3 4" key="1">
    <citation type="submission" date="2019-06" db="EMBL/GenBank/DDBJ databases">
        <title>Draft genome sequence of the filamentous fungus Phialemoniopsis curvata isolated from diesel fuel.</title>
        <authorList>
            <person name="Varaljay V.A."/>
            <person name="Lyon W.J."/>
            <person name="Crouch A.L."/>
            <person name="Drake C.E."/>
            <person name="Hollomon J.M."/>
            <person name="Nadeau L.J."/>
            <person name="Nunn H.S."/>
            <person name="Stevenson B.S."/>
            <person name="Bojanowski C.L."/>
            <person name="Crookes-Goodson W.J."/>
        </authorList>
    </citation>
    <scope>NUCLEOTIDE SEQUENCE [LARGE SCALE GENOMIC DNA]</scope>
    <source>
        <strain evidence="3 4">D216</strain>
    </source>
</reference>
<feature type="domain" description="Trafficking protein particle complex II-specific subunit 65 IgD3" evidence="2">
    <location>
        <begin position="435"/>
        <end position="631"/>
    </location>
</feature>
<dbReference type="InterPro" id="IPR024662">
    <property type="entry name" value="Trs65"/>
</dbReference>
<feature type="region of interest" description="Disordered" evidence="1">
    <location>
        <begin position="522"/>
        <end position="546"/>
    </location>
</feature>
<dbReference type="OrthoDB" id="5345392at2759"/>
<organism evidence="3 4">
    <name type="scientific">Thyridium curvatum</name>
    <dbReference type="NCBI Taxonomy" id="1093900"/>
    <lineage>
        <taxon>Eukaryota</taxon>
        <taxon>Fungi</taxon>
        <taxon>Dikarya</taxon>
        <taxon>Ascomycota</taxon>
        <taxon>Pezizomycotina</taxon>
        <taxon>Sordariomycetes</taxon>
        <taxon>Sordariomycetidae</taxon>
        <taxon>Thyridiales</taxon>
        <taxon>Thyridiaceae</taxon>
        <taxon>Thyridium</taxon>
    </lineage>
</organism>
<dbReference type="STRING" id="1093900.A0A507AQ85"/>
<dbReference type="Proteomes" id="UP000319257">
    <property type="component" value="Unassembled WGS sequence"/>
</dbReference>
<dbReference type="GeneID" id="41978526"/>
<comment type="caution">
    <text evidence="3">The sequence shown here is derived from an EMBL/GenBank/DDBJ whole genome shotgun (WGS) entry which is preliminary data.</text>
</comment>
<feature type="compositionally biased region" description="Low complexity" evidence="1">
    <location>
        <begin position="531"/>
        <end position="546"/>
    </location>
</feature>